<protein>
    <submittedName>
        <fullName evidence="1">Uncharacterized protein</fullName>
    </submittedName>
</protein>
<dbReference type="Proteomes" id="UP000265520">
    <property type="component" value="Unassembled WGS sequence"/>
</dbReference>
<keyword evidence="2" id="KW-1185">Reference proteome</keyword>
<dbReference type="EMBL" id="LXQA010850835">
    <property type="protein sequence ID" value="MCI73987.1"/>
    <property type="molecule type" value="Genomic_DNA"/>
</dbReference>
<evidence type="ECO:0000313" key="1">
    <source>
        <dbReference type="EMBL" id="MCI73987.1"/>
    </source>
</evidence>
<comment type="caution">
    <text evidence="1">The sequence shown here is derived from an EMBL/GenBank/DDBJ whole genome shotgun (WGS) entry which is preliminary data.</text>
</comment>
<sequence length="54" mass="5877">MPVATASLVVTRERIRRRISSGKLSIVTTAGEIFGGRISSSRNSTRLCAARTER</sequence>
<proteinExistence type="predicted"/>
<feature type="non-terminal residue" evidence="1">
    <location>
        <position position="54"/>
    </location>
</feature>
<organism evidence="1 2">
    <name type="scientific">Trifolium medium</name>
    <dbReference type="NCBI Taxonomy" id="97028"/>
    <lineage>
        <taxon>Eukaryota</taxon>
        <taxon>Viridiplantae</taxon>
        <taxon>Streptophyta</taxon>
        <taxon>Embryophyta</taxon>
        <taxon>Tracheophyta</taxon>
        <taxon>Spermatophyta</taxon>
        <taxon>Magnoliopsida</taxon>
        <taxon>eudicotyledons</taxon>
        <taxon>Gunneridae</taxon>
        <taxon>Pentapetalae</taxon>
        <taxon>rosids</taxon>
        <taxon>fabids</taxon>
        <taxon>Fabales</taxon>
        <taxon>Fabaceae</taxon>
        <taxon>Papilionoideae</taxon>
        <taxon>50 kb inversion clade</taxon>
        <taxon>NPAAA clade</taxon>
        <taxon>Hologalegina</taxon>
        <taxon>IRL clade</taxon>
        <taxon>Trifolieae</taxon>
        <taxon>Trifolium</taxon>
    </lineage>
</organism>
<evidence type="ECO:0000313" key="2">
    <source>
        <dbReference type="Proteomes" id="UP000265520"/>
    </source>
</evidence>
<reference evidence="1 2" key="1">
    <citation type="journal article" date="2018" name="Front. Plant Sci.">
        <title>Red Clover (Trifolium pratense) and Zigzag Clover (T. medium) - A Picture of Genomic Similarities and Differences.</title>
        <authorList>
            <person name="Dluhosova J."/>
            <person name="Istvanek J."/>
            <person name="Nedelnik J."/>
            <person name="Repkova J."/>
        </authorList>
    </citation>
    <scope>NUCLEOTIDE SEQUENCE [LARGE SCALE GENOMIC DNA]</scope>
    <source>
        <strain evidence="2">cv. 10/8</strain>
        <tissue evidence="1">Leaf</tissue>
    </source>
</reference>
<accession>A0A392UMJ5</accession>
<name>A0A392UMJ5_9FABA</name>
<dbReference type="AlphaFoldDB" id="A0A392UMJ5"/>